<evidence type="ECO:0000256" key="3">
    <source>
        <dbReference type="ARBA" id="ARBA00004370"/>
    </source>
</evidence>
<dbReference type="PANTHER" id="PTHR13693">
    <property type="entry name" value="CLASS II AMINOTRANSFERASE/8-AMINO-7-OXONONANOATE SYNTHASE"/>
    <property type="match status" value="1"/>
</dbReference>
<sequence length="554" mass="61699">MEGTVPNGNCNGHTNGYKVRKNGHVNGINGTNGLNGTNGKKINGKNGNTLKNWRDDFHESFEETPLVVAILTYLSYVIIVVIGYIRDNLRYLGLEKDKCLNEPKIEGFVPLYQSWENFYKRNMYNRVGDCCNRPIGSIAGAYMDVLERDSEDFNRTLELTGKKIPAMNFGSYNYLGFSENDGPCAATAVERTTSTGIGVCSSRQELGYLEIHRELDELTAEFLGVEDAITFPMGFATNSMNIPCFMEPGCLLLSDELNHASLVLGSRLTGSAIKVFKHNNMEDLEKKLKNAVVEGQPKTHRPWKKILIVVEGIYSMEGSIVCLPEIIRLKKKYKAYVYLDEAHSIGALGPRGRGVTDYFGIHPSEIDIMMGTFSKSFGASGGYIGGSKAMVNYLRANSYSIVYSCSMSPPVAQQIISSMRTIMGKNGNNDGLRRIRQLAWNTRYFRRRLREYGFIVYGNKDSPVVPILIFYPAKVAALERNCLSSGLGIVVAGFPATTIIESRSRLCLSAAHTKEMLDRALDILNQLGNELKLKYSKLSRVAEFREDDSILITN</sequence>
<evidence type="ECO:0000259" key="21">
    <source>
        <dbReference type="Pfam" id="PF00155"/>
    </source>
</evidence>
<dbReference type="InterPro" id="IPR015421">
    <property type="entry name" value="PyrdxlP-dep_Trfase_major"/>
</dbReference>
<comment type="pathway">
    <text evidence="5">Sphingolipid metabolism.</text>
</comment>
<feature type="region of interest" description="Disordered" evidence="19">
    <location>
        <begin position="1"/>
        <end position="22"/>
    </location>
</feature>
<evidence type="ECO:0000256" key="7">
    <source>
        <dbReference type="ARBA" id="ARBA00013220"/>
    </source>
</evidence>
<dbReference type="GO" id="GO:0016020">
    <property type="term" value="C:membrane"/>
    <property type="evidence" value="ECO:0007669"/>
    <property type="project" value="UniProtKB-SubCell"/>
</dbReference>
<keyword evidence="16" id="KW-0012">Acyltransferase</keyword>
<evidence type="ECO:0000313" key="23">
    <source>
        <dbReference type="Proteomes" id="UP001347796"/>
    </source>
</evidence>
<comment type="catalytic activity">
    <reaction evidence="17">
        <text>L-serine + hexadecanoyl-CoA + H(+) = 3-oxosphinganine + CO2 + CoA</text>
        <dbReference type="Rhea" id="RHEA:14761"/>
        <dbReference type="ChEBI" id="CHEBI:15378"/>
        <dbReference type="ChEBI" id="CHEBI:16526"/>
        <dbReference type="ChEBI" id="CHEBI:33384"/>
        <dbReference type="ChEBI" id="CHEBI:57287"/>
        <dbReference type="ChEBI" id="CHEBI:57379"/>
        <dbReference type="ChEBI" id="CHEBI:58299"/>
        <dbReference type="EC" id="2.3.1.50"/>
    </reaction>
</comment>
<keyword evidence="15 20" id="KW-0472">Membrane</keyword>
<dbReference type="GO" id="GO:0004758">
    <property type="term" value="F:serine C-palmitoyltransferase activity"/>
    <property type="evidence" value="ECO:0007669"/>
    <property type="project" value="UniProtKB-EC"/>
</dbReference>
<dbReference type="InterPro" id="IPR050087">
    <property type="entry name" value="AON_synthase_class-II"/>
</dbReference>
<evidence type="ECO:0000256" key="6">
    <source>
        <dbReference type="ARBA" id="ARBA00008392"/>
    </source>
</evidence>
<dbReference type="InterPro" id="IPR015422">
    <property type="entry name" value="PyrdxlP-dep_Trfase_small"/>
</dbReference>
<feature type="domain" description="Aminotransferase class I/classII large" evidence="21">
    <location>
        <begin position="166"/>
        <end position="523"/>
    </location>
</feature>
<keyword evidence="8" id="KW-0808">Transferase</keyword>
<dbReference type="GO" id="GO:0005783">
    <property type="term" value="C:endoplasmic reticulum"/>
    <property type="evidence" value="ECO:0007669"/>
    <property type="project" value="UniProtKB-SubCell"/>
</dbReference>
<evidence type="ECO:0000256" key="19">
    <source>
        <dbReference type="SAM" id="MobiDB-lite"/>
    </source>
</evidence>
<evidence type="ECO:0000256" key="15">
    <source>
        <dbReference type="ARBA" id="ARBA00023136"/>
    </source>
</evidence>
<keyword evidence="11 18" id="KW-0663">Pyridoxal phosphate</keyword>
<keyword evidence="12" id="KW-0746">Sphingolipid metabolism</keyword>
<dbReference type="PANTHER" id="PTHR13693:SF3">
    <property type="entry name" value="LD36009P"/>
    <property type="match status" value="1"/>
</dbReference>
<name>A0AAN8J4P2_PATCE</name>
<evidence type="ECO:0000256" key="20">
    <source>
        <dbReference type="SAM" id="Phobius"/>
    </source>
</evidence>
<dbReference type="AlphaFoldDB" id="A0AAN8J4P2"/>
<evidence type="ECO:0000256" key="16">
    <source>
        <dbReference type="ARBA" id="ARBA00023315"/>
    </source>
</evidence>
<dbReference type="Gene3D" id="3.90.1150.10">
    <property type="entry name" value="Aspartate Aminotransferase, domain 1"/>
    <property type="match status" value="1"/>
</dbReference>
<evidence type="ECO:0000256" key="14">
    <source>
        <dbReference type="ARBA" id="ARBA00023098"/>
    </source>
</evidence>
<evidence type="ECO:0000256" key="2">
    <source>
        <dbReference type="ARBA" id="ARBA00004240"/>
    </source>
</evidence>
<dbReference type="InterPro" id="IPR004839">
    <property type="entry name" value="Aminotransferase_I/II_large"/>
</dbReference>
<evidence type="ECO:0000256" key="8">
    <source>
        <dbReference type="ARBA" id="ARBA00022679"/>
    </source>
</evidence>
<dbReference type="InterPro" id="IPR001917">
    <property type="entry name" value="Aminotrans_II_pyridoxalP_BS"/>
</dbReference>
<dbReference type="EMBL" id="JAZGQO010000015">
    <property type="protein sequence ID" value="KAK6169520.1"/>
    <property type="molecule type" value="Genomic_DNA"/>
</dbReference>
<dbReference type="SUPFAM" id="SSF53383">
    <property type="entry name" value="PLP-dependent transferases"/>
    <property type="match status" value="1"/>
</dbReference>
<organism evidence="22 23">
    <name type="scientific">Patella caerulea</name>
    <name type="common">Rayed Mediterranean limpet</name>
    <dbReference type="NCBI Taxonomy" id="87958"/>
    <lineage>
        <taxon>Eukaryota</taxon>
        <taxon>Metazoa</taxon>
        <taxon>Spiralia</taxon>
        <taxon>Lophotrochozoa</taxon>
        <taxon>Mollusca</taxon>
        <taxon>Gastropoda</taxon>
        <taxon>Patellogastropoda</taxon>
        <taxon>Patelloidea</taxon>
        <taxon>Patellidae</taxon>
        <taxon>Patella</taxon>
    </lineage>
</organism>
<dbReference type="CDD" id="cd06454">
    <property type="entry name" value="KBL_like"/>
    <property type="match status" value="1"/>
</dbReference>
<dbReference type="InterPro" id="IPR015424">
    <property type="entry name" value="PyrdxlP-dep_Trfase"/>
</dbReference>
<comment type="similarity">
    <text evidence="6 18">Belongs to the class-II pyridoxal-phosphate-dependent aminotransferase family.</text>
</comment>
<dbReference type="GO" id="GO:0046512">
    <property type="term" value="P:sphingosine biosynthetic process"/>
    <property type="evidence" value="ECO:0007669"/>
    <property type="project" value="TreeGrafter"/>
</dbReference>
<evidence type="ECO:0000256" key="10">
    <source>
        <dbReference type="ARBA" id="ARBA00022824"/>
    </source>
</evidence>
<evidence type="ECO:0000256" key="13">
    <source>
        <dbReference type="ARBA" id="ARBA00022989"/>
    </source>
</evidence>
<keyword evidence="10" id="KW-0256">Endoplasmic reticulum</keyword>
<dbReference type="GO" id="GO:0046513">
    <property type="term" value="P:ceramide biosynthetic process"/>
    <property type="evidence" value="ECO:0007669"/>
    <property type="project" value="TreeGrafter"/>
</dbReference>
<evidence type="ECO:0000256" key="1">
    <source>
        <dbReference type="ARBA" id="ARBA00001933"/>
    </source>
</evidence>
<evidence type="ECO:0000313" key="22">
    <source>
        <dbReference type="EMBL" id="KAK6169520.1"/>
    </source>
</evidence>
<dbReference type="GO" id="GO:0017059">
    <property type="term" value="C:serine palmitoyltransferase complex"/>
    <property type="evidence" value="ECO:0007669"/>
    <property type="project" value="TreeGrafter"/>
</dbReference>
<reference evidence="22 23" key="1">
    <citation type="submission" date="2024-01" db="EMBL/GenBank/DDBJ databases">
        <title>The genome of the rayed Mediterranean limpet Patella caerulea (Linnaeus, 1758).</title>
        <authorList>
            <person name="Anh-Thu Weber A."/>
            <person name="Halstead-Nussloch G."/>
        </authorList>
    </citation>
    <scope>NUCLEOTIDE SEQUENCE [LARGE SCALE GENOMIC DNA]</scope>
    <source>
        <strain evidence="22">AATW-2023a</strain>
        <tissue evidence="22">Whole specimen</tissue>
    </source>
</reference>
<dbReference type="Proteomes" id="UP001347796">
    <property type="component" value="Unassembled WGS sequence"/>
</dbReference>
<comment type="caution">
    <text evidence="22">The sequence shown here is derived from an EMBL/GenBank/DDBJ whole genome shotgun (WGS) entry which is preliminary data.</text>
</comment>
<proteinExistence type="inferred from homology"/>
<keyword evidence="14" id="KW-0443">Lipid metabolism</keyword>
<gene>
    <name evidence="22" type="ORF">SNE40_020560</name>
</gene>
<feature type="compositionally biased region" description="Polar residues" evidence="19">
    <location>
        <begin position="1"/>
        <end position="14"/>
    </location>
</feature>
<dbReference type="FunFam" id="3.40.640.10:FF:000047">
    <property type="entry name" value="serine palmitoyltransferase 2 isoform X1"/>
    <property type="match status" value="1"/>
</dbReference>
<evidence type="ECO:0000256" key="9">
    <source>
        <dbReference type="ARBA" id="ARBA00022692"/>
    </source>
</evidence>
<evidence type="ECO:0000256" key="17">
    <source>
        <dbReference type="ARBA" id="ARBA00048528"/>
    </source>
</evidence>
<protein>
    <recommendedName>
        <fullName evidence="7">serine C-palmitoyltransferase</fullName>
        <ecNumber evidence="7">2.3.1.50</ecNumber>
    </recommendedName>
</protein>
<evidence type="ECO:0000256" key="12">
    <source>
        <dbReference type="ARBA" id="ARBA00022919"/>
    </source>
</evidence>
<evidence type="ECO:0000256" key="11">
    <source>
        <dbReference type="ARBA" id="ARBA00022898"/>
    </source>
</evidence>
<accession>A0AAN8J4P2</accession>
<keyword evidence="13 20" id="KW-1133">Transmembrane helix</keyword>
<comment type="cofactor">
    <cofactor evidence="1 18">
        <name>pyridoxal 5'-phosphate</name>
        <dbReference type="ChEBI" id="CHEBI:597326"/>
    </cofactor>
</comment>
<evidence type="ECO:0000256" key="4">
    <source>
        <dbReference type="ARBA" id="ARBA00004760"/>
    </source>
</evidence>
<dbReference type="PROSITE" id="PS00599">
    <property type="entry name" value="AA_TRANSFER_CLASS_2"/>
    <property type="match status" value="1"/>
</dbReference>
<dbReference type="EC" id="2.3.1.50" evidence="7"/>
<dbReference type="Gene3D" id="3.40.640.10">
    <property type="entry name" value="Type I PLP-dependent aspartate aminotransferase-like (Major domain)"/>
    <property type="match status" value="1"/>
</dbReference>
<feature type="transmembrane region" description="Helical" evidence="20">
    <location>
        <begin position="66"/>
        <end position="85"/>
    </location>
</feature>
<dbReference type="Pfam" id="PF00155">
    <property type="entry name" value="Aminotran_1_2"/>
    <property type="match status" value="1"/>
</dbReference>
<comment type="subcellular location">
    <subcellularLocation>
        <location evidence="2">Endoplasmic reticulum</location>
    </subcellularLocation>
    <subcellularLocation>
        <location evidence="3">Membrane</location>
    </subcellularLocation>
</comment>
<dbReference type="GO" id="GO:0030170">
    <property type="term" value="F:pyridoxal phosphate binding"/>
    <property type="evidence" value="ECO:0007669"/>
    <property type="project" value="InterPro"/>
</dbReference>
<evidence type="ECO:0000256" key="18">
    <source>
        <dbReference type="RuleBase" id="RU003693"/>
    </source>
</evidence>
<keyword evidence="9 20" id="KW-0812">Transmembrane</keyword>
<keyword evidence="23" id="KW-1185">Reference proteome</keyword>
<evidence type="ECO:0000256" key="5">
    <source>
        <dbReference type="ARBA" id="ARBA00004991"/>
    </source>
</evidence>
<comment type="pathway">
    <text evidence="4">Lipid metabolism; sphingolipid metabolism.</text>
</comment>